<dbReference type="AlphaFoldDB" id="A0AAE1V688"/>
<proteinExistence type="predicted"/>
<protein>
    <submittedName>
        <fullName evidence="2">Uncharacterized protein</fullName>
    </submittedName>
</protein>
<reference evidence="2" key="1">
    <citation type="submission" date="2023-12" db="EMBL/GenBank/DDBJ databases">
        <title>Genome assembly of Anisodus tanguticus.</title>
        <authorList>
            <person name="Wang Y.-J."/>
        </authorList>
    </citation>
    <scope>NUCLEOTIDE SEQUENCE</scope>
    <source>
        <strain evidence="2">KB-2021</strain>
        <tissue evidence="2">Leaf</tissue>
    </source>
</reference>
<keyword evidence="3" id="KW-1185">Reference proteome</keyword>
<sequence>MNFTKVLTVALLLNMIFIANSNDISNVKLTCHIKCRLACLGNPVCIAICLKNCPHSISSKALNCKLTCSNEHCSKFKEDEELMSSCLDECSTKDCT</sequence>
<comment type="caution">
    <text evidence="2">The sequence shown here is derived from an EMBL/GenBank/DDBJ whole genome shotgun (WGS) entry which is preliminary data.</text>
</comment>
<accession>A0AAE1V688</accession>
<organism evidence="2 3">
    <name type="scientific">Anisodus tanguticus</name>
    <dbReference type="NCBI Taxonomy" id="243964"/>
    <lineage>
        <taxon>Eukaryota</taxon>
        <taxon>Viridiplantae</taxon>
        <taxon>Streptophyta</taxon>
        <taxon>Embryophyta</taxon>
        <taxon>Tracheophyta</taxon>
        <taxon>Spermatophyta</taxon>
        <taxon>Magnoliopsida</taxon>
        <taxon>eudicotyledons</taxon>
        <taxon>Gunneridae</taxon>
        <taxon>Pentapetalae</taxon>
        <taxon>asterids</taxon>
        <taxon>lamiids</taxon>
        <taxon>Solanales</taxon>
        <taxon>Solanaceae</taxon>
        <taxon>Solanoideae</taxon>
        <taxon>Hyoscyameae</taxon>
        <taxon>Anisodus</taxon>
    </lineage>
</organism>
<gene>
    <name evidence="2" type="ORF">RND71_022572</name>
</gene>
<feature type="signal peptide" evidence="1">
    <location>
        <begin position="1"/>
        <end position="21"/>
    </location>
</feature>
<name>A0AAE1V688_9SOLA</name>
<evidence type="ECO:0000313" key="2">
    <source>
        <dbReference type="EMBL" id="KAK4356962.1"/>
    </source>
</evidence>
<feature type="chain" id="PRO_5042222573" evidence="1">
    <location>
        <begin position="22"/>
        <end position="96"/>
    </location>
</feature>
<evidence type="ECO:0000313" key="3">
    <source>
        <dbReference type="Proteomes" id="UP001291623"/>
    </source>
</evidence>
<dbReference type="Proteomes" id="UP001291623">
    <property type="component" value="Unassembled WGS sequence"/>
</dbReference>
<dbReference type="EMBL" id="JAVYJV010000012">
    <property type="protein sequence ID" value="KAK4356962.1"/>
    <property type="molecule type" value="Genomic_DNA"/>
</dbReference>
<keyword evidence="1" id="KW-0732">Signal</keyword>
<evidence type="ECO:0000256" key="1">
    <source>
        <dbReference type="SAM" id="SignalP"/>
    </source>
</evidence>